<dbReference type="AlphaFoldDB" id="A0A0V1FXL0"/>
<keyword evidence="11" id="KW-1185">Reference proteome</keyword>
<dbReference type="InterPro" id="IPR036249">
    <property type="entry name" value="Thioredoxin-like_sf"/>
</dbReference>
<dbReference type="SUPFAM" id="SSF52833">
    <property type="entry name" value="Thioredoxin-like"/>
    <property type="match status" value="1"/>
</dbReference>
<dbReference type="GO" id="GO:0003676">
    <property type="term" value="F:nucleic acid binding"/>
    <property type="evidence" value="ECO:0007669"/>
    <property type="project" value="InterPro"/>
</dbReference>
<dbReference type="Gene3D" id="3.40.30.10">
    <property type="entry name" value="Glutaredoxin"/>
    <property type="match status" value="1"/>
</dbReference>
<dbReference type="Pfam" id="PF10251">
    <property type="entry name" value="PEN-2"/>
    <property type="match status" value="1"/>
</dbReference>
<dbReference type="Pfam" id="PF15870">
    <property type="entry name" value="EloA-BP1"/>
    <property type="match status" value="1"/>
</dbReference>
<dbReference type="OrthoDB" id="206335at2759"/>
<dbReference type="PANTHER" id="PTHR12801:SF115">
    <property type="entry name" value="FI18136P1-RELATED"/>
    <property type="match status" value="1"/>
</dbReference>
<keyword evidence="6" id="KW-0539">Nucleus</keyword>
<comment type="caution">
    <text evidence="10">The sequence shown here is derived from an EMBL/GenBank/DDBJ whole genome shotgun (WGS) entry which is preliminary data.</text>
</comment>
<dbReference type="InterPro" id="IPR012337">
    <property type="entry name" value="RNaseH-like_sf"/>
</dbReference>
<evidence type="ECO:0000256" key="8">
    <source>
        <dbReference type="SAM" id="Phobius"/>
    </source>
</evidence>
<keyword evidence="3" id="KW-0540">Nuclease</keyword>
<dbReference type="InterPro" id="IPR019379">
    <property type="entry name" value="Gamma_Secretase_Asp_P_PEN2"/>
</dbReference>
<evidence type="ECO:0000256" key="1">
    <source>
        <dbReference type="ARBA" id="ARBA00004123"/>
    </source>
</evidence>
<keyword evidence="8" id="KW-0472">Membrane</keyword>
<dbReference type="Gene3D" id="3.30.420.10">
    <property type="entry name" value="Ribonuclease H-like superfamily/Ribonuclease H"/>
    <property type="match status" value="1"/>
</dbReference>
<evidence type="ECO:0000256" key="6">
    <source>
        <dbReference type="ARBA" id="ARBA00023242"/>
    </source>
</evidence>
<keyword evidence="8" id="KW-0812">Transmembrane</keyword>
<keyword evidence="5 10" id="KW-0269">Exonuclease</keyword>
<dbReference type="FunFam" id="3.30.420.10:FF:000019">
    <property type="entry name" value="RNA exonuclease NEF-sp"/>
    <property type="match status" value="1"/>
</dbReference>
<protein>
    <submittedName>
        <fullName evidence="10">Putative exonuclease GOR-like protein</fullName>
    </submittedName>
</protein>
<dbReference type="CDD" id="cd06145">
    <property type="entry name" value="REX1_like"/>
    <property type="match status" value="1"/>
</dbReference>
<evidence type="ECO:0000313" key="10">
    <source>
        <dbReference type="EMBL" id="KRY90792.1"/>
    </source>
</evidence>
<feature type="transmembrane region" description="Helical" evidence="8">
    <location>
        <begin position="17"/>
        <end position="41"/>
    </location>
</feature>
<dbReference type="InterPro" id="IPR034922">
    <property type="entry name" value="REX1-like_exo"/>
</dbReference>
<name>A0A0V1FXL0_TRIPS</name>
<keyword evidence="4" id="KW-0378">Hydrolase</keyword>
<keyword evidence="8" id="KW-1133">Transmembrane helix</keyword>
<evidence type="ECO:0000259" key="9">
    <source>
        <dbReference type="SMART" id="SM00479"/>
    </source>
</evidence>
<evidence type="ECO:0000256" key="4">
    <source>
        <dbReference type="ARBA" id="ARBA00022801"/>
    </source>
</evidence>
<feature type="transmembrane region" description="Helical" evidence="8">
    <location>
        <begin position="1172"/>
        <end position="1195"/>
    </location>
</feature>
<sequence length="1215" mass="137543">MNLEKISDKDKLRLCRIYFYGGFGMLPLLWIVNSMWFFYQAFLRKPHFEEQHVIYSMIGAGVWFVCLFVWIWIYQMNRTSWGALGDYISFFSCPFFSTGACNRPYCFFSHQESSKAVHKKTNSSAVNNSTTAYSNDNNCSSSASSAAAAAVAVAYTPTPIAELKKRKEDREKRRKARQLENAKSCQTPCNVEIVDLTKSEATSSPVSSSSVVEQETASSSPVVKDLEKCPSNASLLIIEEQPIAQHKRQPEEVAGAEISKNASNFSTSTPKKIRKVDLFGEDSDDDRLIAFCAVDEDEVEKSFTDETTDQLFQSLLAEKAKGYANVPSVDDDTVLESASVAYEKRKVALQKEASMIKQQYNNSSNIRWSAYKTSQLASTSHQPEAVEKVAVVQQDDRGAMFSTLPADIKPEKTTLENNSVNAELAIKQLRSVKKETTQKIIRRPVIVPGSHLKIPFTVRQTILNYFIDAFLKQGATEEQALEKAQKEEEFLCKSCQHKMTYNVAAIHRLKRIKDGQLSIRSISSNGAVDSQVLLDLFYNKLERFVLSLDDLQAHGFPLPDPENFTRAYFSKKEVAKSYLPVDEKKRQCDRCGKSFYLTSDWMYPDRQDRCVYHFGKAYNVRSAGSTDLQHTCCKGDLQSDGCCLANCHVTRVSPDTELNNYIHTAGFKQKKKSVFALDCEMVYTTIGSMLARVTVVDWNLQTVYERLVKPPGALLDCNTRFSGITEQELAKAEWTLEDVQKDLSEIFSPDSILIGHSLDCDLRALKLIHMKVVDTSVVFPHRRGLPYKRALKGLAMEYLKKIIQENVGGHDSKEDASACMELMKCKFCLTLVNSEKCLTKCTFSRCATAENRRRVFEYALGSMVFRAKLSVVLAILIFFTIFTLVNALDSRDAVELLAKCRELLNEKHANWKVKIFRRQLFRLCSLAERYVDDSLIVLFCGNAKRYPICQQVDLQLKAELKKRPAPLRPAYIMTDNFAFADDLHVRHFPALTYTVAGRLFHYTGKWNKAEISRWIREMGAGVARSVDYSNFNQLLNKNVAVMILLYKQENAKCARFAGRWWDRLAKSASDYKQTEFVKLECSGANGFFAAERLQMTITDDNCPTLLMLYNDKLKLFSADLSEPGVATSVRHFLLNQRHLADGWRPLGDEPTDLEYIEFDMQRRLDSRMNRPVHIVTGFTGGFGVIVLAVSIFWGLKGSAFISELKALRTATVDSG</sequence>
<dbReference type="SUPFAM" id="SSF53098">
    <property type="entry name" value="Ribonuclease H-like"/>
    <property type="match status" value="1"/>
</dbReference>
<dbReference type="SMART" id="SM00479">
    <property type="entry name" value="EXOIII"/>
    <property type="match status" value="1"/>
</dbReference>
<feature type="domain" description="Exonuclease" evidence="9">
    <location>
        <begin position="673"/>
        <end position="832"/>
    </location>
</feature>
<organism evidence="10 11">
    <name type="scientific">Trichinella pseudospiralis</name>
    <name type="common">Parasitic roundworm</name>
    <dbReference type="NCBI Taxonomy" id="6337"/>
    <lineage>
        <taxon>Eukaryota</taxon>
        <taxon>Metazoa</taxon>
        <taxon>Ecdysozoa</taxon>
        <taxon>Nematoda</taxon>
        <taxon>Enoplea</taxon>
        <taxon>Dorylaimia</taxon>
        <taxon>Trichinellida</taxon>
        <taxon>Trichinellidae</taxon>
        <taxon>Trichinella</taxon>
    </lineage>
</organism>
<dbReference type="Proteomes" id="UP000054995">
    <property type="component" value="Unassembled WGS sequence"/>
</dbReference>
<feature type="region of interest" description="Disordered" evidence="7">
    <location>
        <begin position="200"/>
        <end position="224"/>
    </location>
</feature>
<dbReference type="InterPro" id="IPR036397">
    <property type="entry name" value="RNaseH_sf"/>
</dbReference>
<gene>
    <name evidence="10" type="primary">REXO1L2P</name>
    <name evidence="10" type="ORF">T4D_16861</name>
</gene>
<dbReference type="GO" id="GO:0005634">
    <property type="term" value="C:nucleus"/>
    <property type="evidence" value="ECO:0007669"/>
    <property type="project" value="UniProtKB-SubCell"/>
</dbReference>
<feature type="compositionally biased region" description="Low complexity" evidence="7">
    <location>
        <begin position="200"/>
        <end position="220"/>
    </location>
</feature>
<proteinExistence type="inferred from homology"/>
<comment type="subcellular location">
    <subcellularLocation>
        <location evidence="1">Nucleus</location>
    </subcellularLocation>
</comment>
<accession>A0A0V1FXL0</accession>
<evidence type="ECO:0000313" key="11">
    <source>
        <dbReference type="Proteomes" id="UP000054995"/>
    </source>
</evidence>
<feature type="transmembrane region" description="Helical" evidence="8">
    <location>
        <begin position="53"/>
        <end position="73"/>
    </location>
</feature>
<dbReference type="EMBL" id="JYDT01000018">
    <property type="protein sequence ID" value="KRY90792.1"/>
    <property type="molecule type" value="Genomic_DNA"/>
</dbReference>
<dbReference type="InterPro" id="IPR013520">
    <property type="entry name" value="Ribonucl_H"/>
</dbReference>
<evidence type="ECO:0000256" key="2">
    <source>
        <dbReference type="ARBA" id="ARBA00006357"/>
    </source>
</evidence>
<evidence type="ECO:0000256" key="7">
    <source>
        <dbReference type="SAM" id="MobiDB-lite"/>
    </source>
</evidence>
<dbReference type="GO" id="GO:0004527">
    <property type="term" value="F:exonuclease activity"/>
    <property type="evidence" value="ECO:0007669"/>
    <property type="project" value="UniProtKB-KW"/>
</dbReference>
<evidence type="ECO:0000256" key="3">
    <source>
        <dbReference type="ARBA" id="ARBA00022722"/>
    </source>
</evidence>
<dbReference type="InterPro" id="IPR031736">
    <property type="entry name" value="REXO1-like_dom"/>
</dbReference>
<dbReference type="InterPro" id="IPR047021">
    <property type="entry name" value="REXO1/3/4-like"/>
</dbReference>
<comment type="similarity">
    <text evidence="2">Belongs to the REXO1/REXO3 family.</text>
</comment>
<dbReference type="PANTHER" id="PTHR12801">
    <property type="entry name" value="RNA EXONUCLEASE REXO1 / RECO3 FAMILY MEMBER-RELATED"/>
    <property type="match status" value="1"/>
</dbReference>
<reference evidence="10 11" key="1">
    <citation type="submission" date="2015-01" db="EMBL/GenBank/DDBJ databases">
        <title>Evolution of Trichinella species and genotypes.</title>
        <authorList>
            <person name="Korhonen P.K."/>
            <person name="Edoardo P."/>
            <person name="Giuseppe L.R."/>
            <person name="Gasser R.B."/>
        </authorList>
    </citation>
    <scope>NUCLEOTIDE SEQUENCE [LARGE SCALE GENOMIC DNA]</scope>
    <source>
        <strain evidence="10">ISS470</strain>
    </source>
</reference>
<evidence type="ECO:0000256" key="5">
    <source>
        <dbReference type="ARBA" id="ARBA00022839"/>
    </source>
</evidence>
<feature type="transmembrane region" description="Helical" evidence="8">
    <location>
        <begin position="869"/>
        <end position="888"/>
    </location>
</feature>